<dbReference type="PANTHER" id="PTHR33908">
    <property type="entry name" value="MANNOSYLTRANSFERASE YKCB-RELATED"/>
    <property type="match status" value="1"/>
</dbReference>
<dbReference type="GO" id="GO:0009103">
    <property type="term" value="P:lipopolysaccharide biosynthetic process"/>
    <property type="evidence" value="ECO:0007669"/>
    <property type="project" value="UniProtKB-ARBA"/>
</dbReference>
<evidence type="ECO:0000256" key="4">
    <source>
        <dbReference type="ARBA" id="ARBA00022679"/>
    </source>
</evidence>
<dbReference type="Proteomes" id="UP000178659">
    <property type="component" value="Unassembled WGS sequence"/>
</dbReference>
<feature type="transmembrane region" description="Helical" evidence="8">
    <location>
        <begin position="195"/>
        <end position="215"/>
    </location>
</feature>
<evidence type="ECO:0000313" key="10">
    <source>
        <dbReference type="EMBL" id="OGY14080.1"/>
    </source>
</evidence>
<feature type="transmembrane region" description="Helical" evidence="8">
    <location>
        <begin position="265"/>
        <end position="283"/>
    </location>
</feature>
<feature type="transmembrane region" description="Helical" evidence="8">
    <location>
        <begin position="65"/>
        <end position="85"/>
    </location>
</feature>
<sequence>MQNILNDFPLRNWDEAWYGEIIKNLASGEFNLLVPFWNGQYYFDKPPLYFWLSLPFYKFIGPGEWQVRIVSILASIFSFLLVYLIGKKLFNKRVGFISVLVLLSLGQVIVRFSHGNLDALLICFSLATFYFYLLSLKNWRYSILSGITLGLSYLTKGWFLGLYPLAVIFAHSILVEKRFHKNLVTIVVVSLLSSMWYFVLGFISFGKTFVDWYIFNPTASQVGSKSISFSGEYLKFFIRDLGFWIVPLALHLIKVRGQISAKLTNTSFLFVVSLSFIFFLNLLVEESDWYLLPAYPFVAIFVARVVHQLFKDVNKITALLLLLLPLQIFVVYKIENLYPDRSAVGATLGVRVKKLVLKNEKLVFDDHDFTSFLYYSNHKMVYTTSELGGKDWEWWTLKRKDLETFIKANKKVLLVTPNLDNFQIDYSNMNLVDYYSGYYFLRAE</sequence>
<evidence type="ECO:0000256" key="8">
    <source>
        <dbReference type="SAM" id="Phobius"/>
    </source>
</evidence>
<keyword evidence="3" id="KW-0328">Glycosyltransferase</keyword>
<keyword evidence="2" id="KW-1003">Cell membrane</keyword>
<keyword evidence="5 8" id="KW-0812">Transmembrane</keyword>
<evidence type="ECO:0000256" key="3">
    <source>
        <dbReference type="ARBA" id="ARBA00022676"/>
    </source>
</evidence>
<proteinExistence type="predicted"/>
<feature type="transmembrane region" description="Helical" evidence="8">
    <location>
        <begin position="290"/>
        <end position="310"/>
    </location>
</feature>
<evidence type="ECO:0000259" key="9">
    <source>
        <dbReference type="Pfam" id="PF13231"/>
    </source>
</evidence>
<feature type="transmembrane region" description="Helical" evidence="8">
    <location>
        <begin position="94"/>
        <end position="113"/>
    </location>
</feature>
<evidence type="ECO:0000256" key="1">
    <source>
        <dbReference type="ARBA" id="ARBA00004651"/>
    </source>
</evidence>
<comment type="subcellular location">
    <subcellularLocation>
        <location evidence="1">Cell membrane</location>
        <topology evidence="1">Multi-pass membrane protein</topology>
    </subcellularLocation>
</comment>
<dbReference type="PANTHER" id="PTHR33908:SF3">
    <property type="entry name" value="UNDECAPRENYL PHOSPHATE-ALPHA-4-AMINO-4-DEOXY-L-ARABINOSE ARABINOSYL TRANSFERASE"/>
    <property type="match status" value="1"/>
</dbReference>
<dbReference type="GO" id="GO:0016763">
    <property type="term" value="F:pentosyltransferase activity"/>
    <property type="evidence" value="ECO:0007669"/>
    <property type="project" value="TreeGrafter"/>
</dbReference>
<organism evidence="10 11">
    <name type="scientific">Candidatus Blackburnbacteria bacterium RIFCSPLOWO2_01_FULL_40_20</name>
    <dbReference type="NCBI Taxonomy" id="1797519"/>
    <lineage>
        <taxon>Bacteria</taxon>
        <taxon>Candidatus Blackburniibacteriota</taxon>
    </lineage>
</organism>
<feature type="transmembrane region" description="Helical" evidence="8">
    <location>
        <begin position="157"/>
        <end position="175"/>
    </location>
</feature>
<gene>
    <name evidence="10" type="ORF">A3A77_03845</name>
</gene>
<protein>
    <recommendedName>
        <fullName evidence="9">Glycosyltransferase RgtA/B/C/D-like domain-containing protein</fullName>
    </recommendedName>
</protein>
<keyword evidence="4" id="KW-0808">Transferase</keyword>
<dbReference type="AlphaFoldDB" id="A0A1G1VF65"/>
<name>A0A1G1VF65_9BACT</name>
<feature type="domain" description="Glycosyltransferase RgtA/B/C/D-like" evidence="9">
    <location>
        <begin position="44"/>
        <end position="193"/>
    </location>
</feature>
<comment type="caution">
    <text evidence="10">The sequence shown here is derived from an EMBL/GenBank/DDBJ whole genome shotgun (WGS) entry which is preliminary data.</text>
</comment>
<evidence type="ECO:0000313" key="11">
    <source>
        <dbReference type="Proteomes" id="UP000178659"/>
    </source>
</evidence>
<dbReference type="GO" id="GO:0010041">
    <property type="term" value="P:response to iron(III) ion"/>
    <property type="evidence" value="ECO:0007669"/>
    <property type="project" value="TreeGrafter"/>
</dbReference>
<dbReference type="InterPro" id="IPR050297">
    <property type="entry name" value="LipidA_mod_glycosyltrf_83"/>
</dbReference>
<dbReference type="Pfam" id="PF13231">
    <property type="entry name" value="PMT_2"/>
    <property type="match status" value="1"/>
</dbReference>
<evidence type="ECO:0000256" key="6">
    <source>
        <dbReference type="ARBA" id="ARBA00022989"/>
    </source>
</evidence>
<accession>A0A1G1VF65</accession>
<dbReference type="EMBL" id="MHCC01000003">
    <property type="protein sequence ID" value="OGY14080.1"/>
    <property type="molecule type" value="Genomic_DNA"/>
</dbReference>
<dbReference type="InterPro" id="IPR038731">
    <property type="entry name" value="RgtA/B/C-like"/>
</dbReference>
<evidence type="ECO:0000256" key="7">
    <source>
        <dbReference type="ARBA" id="ARBA00023136"/>
    </source>
</evidence>
<reference evidence="10 11" key="1">
    <citation type="journal article" date="2016" name="Nat. Commun.">
        <title>Thousands of microbial genomes shed light on interconnected biogeochemical processes in an aquifer system.</title>
        <authorList>
            <person name="Anantharaman K."/>
            <person name="Brown C.T."/>
            <person name="Hug L.A."/>
            <person name="Sharon I."/>
            <person name="Castelle C.J."/>
            <person name="Probst A.J."/>
            <person name="Thomas B.C."/>
            <person name="Singh A."/>
            <person name="Wilkins M.J."/>
            <person name="Karaoz U."/>
            <person name="Brodie E.L."/>
            <person name="Williams K.H."/>
            <person name="Hubbard S.S."/>
            <person name="Banfield J.F."/>
        </authorList>
    </citation>
    <scope>NUCLEOTIDE SEQUENCE [LARGE SCALE GENOMIC DNA]</scope>
</reference>
<feature type="transmembrane region" description="Helical" evidence="8">
    <location>
        <begin position="119"/>
        <end position="136"/>
    </location>
</feature>
<feature type="transmembrane region" description="Helical" evidence="8">
    <location>
        <begin position="316"/>
        <end position="332"/>
    </location>
</feature>
<evidence type="ECO:0000256" key="2">
    <source>
        <dbReference type="ARBA" id="ARBA00022475"/>
    </source>
</evidence>
<evidence type="ECO:0000256" key="5">
    <source>
        <dbReference type="ARBA" id="ARBA00022692"/>
    </source>
</evidence>
<keyword evidence="6 8" id="KW-1133">Transmembrane helix</keyword>
<dbReference type="GO" id="GO:0005886">
    <property type="term" value="C:plasma membrane"/>
    <property type="evidence" value="ECO:0007669"/>
    <property type="project" value="UniProtKB-SubCell"/>
</dbReference>
<keyword evidence="7 8" id="KW-0472">Membrane</keyword>